<keyword evidence="2" id="KW-0812">Transmembrane</keyword>
<dbReference type="InterPro" id="IPR052918">
    <property type="entry name" value="Motility_Chemotaxis_Reg"/>
</dbReference>
<proteinExistence type="predicted"/>
<dbReference type="AlphaFoldDB" id="A0A7S2ZST9"/>
<evidence type="ECO:0008006" key="5">
    <source>
        <dbReference type="Google" id="ProtNLM"/>
    </source>
</evidence>
<dbReference type="PANTHER" id="PTHR35580:SF1">
    <property type="entry name" value="PHYTASE-LIKE DOMAIN-CONTAINING PROTEIN"/>
    <property type="match status" value="1"/>
</dbReference>
<name>A0A7S2ZST9_9RHOD</name>
<keyword evidence="3" id="KW-0732">Signal</keyword>
<feature type="chain" id="PRO_5030857682" description="DOMON domain-containing protein" evidence="3">
    <location>
        <begin position="32"/>
        <end position="665"/>
    </location>
</feature>
<reference evidence="4" key="1">
    <citation type="submission" date="2021-01" db="EMBL/GenBank/DDBJ databases">
        <authorList>
            <person name="Corre E."/>
            <person name="Pelletier E."/>
            <person name="Niang G."/>
            <person name="Scheremetjew M."/>
            <person name="Finn R."/>
            <person name="Kale V."/>
            <person name="Holt S."/>
            <person name="Cochrane G."/>
            <person name="Meng A."/>
            <person name="Brown T."/>
            <person name="Cohen L."/>
        </authorList>
    </citation>
    <scope>NUCLEOTIDE SEQUENCE</scope>
    <source>
        <strain evidence="4">CCMP 769</strain>
    </source>
</reference>
<organism evidence="4">
    <name type="scientific">Rhodosorus marinus</name>
    <dbReference type="NCBI Taxonomy" id="101924"/>
    <lineage>
        <taxon>Eukaryota</taxon>
        <taxon>Rhodophyta</taxon>
        <taxon>Stylonematophyceae</taxon>
        <taxon>Stylonematales</taxon>
        <taxon>Stylonemataceae</taxon>
        <taxon>Rhodosorus</taxon>
    </lineage>
</organism>
<feature type="compositionally biased region" description="Low complexity" evidence="1">
    <location>
        <begin position="555"/>
        <end position="569"/>
    </location>
</feature>
<dbReference type="SUPFAM" id="SSF101898">
    <property type="entry name" value="NHL repeat"/>
    <property type="match status" value="1"/>
</dbReference>
<feature type="transmembrane region" description="Helical" evidence="2">
    <location>
        <begin position="589"/>
        <end position="612"/>
    </location>
</feature>
<evidence type="ECO:0000256" key="3">
    <source>
        <dbReference type="SAM" id="SignalP"/>
    </source>
</evidence>
<feature type="region of interest" description="Disordered" evidence="1">
    <location>
        <begin position="549"/>
        <end position="583"/>
    </location>
</feature>
<keyword evidence="2" id="KW-0472">Membrane</keyword>
<accession>A0A7S2ZST9</accession>
<evidence type="ECO:0000256" key="1">
    <source>
        <dbReference type="SAM" id="MobiDB-lite"/>
    </source>
</evidence>
<evidence type="ECO:0000256" key="2">
    <source>
        <dbReference type="SAM" id="Phobius"/>
    </source>
</evidence>
<dbReference type="EMBL" id="HBHW01022838">
    <property type="protein sequence ID" value="CAE0049493.1"/>
    <property type="molecule type" value="Transcribed_RNA"/>
</dbReference>
<dbReference type="PANTHER" id="PTHR35580">
    <property type="entry name" value="CELL SURFACE GLYCOPROTEIN (S-LAYER PROTEIN)-LIKE PROTEIN"/>
    <property type="match status" value="1"/>
</dbReference>
<feature type="signal peptide" evidence="3">
    <location>
        <begin position="1"/>
        <end position="31"/>
    </location>
</feature>
<evidence type="ECO:0000313" key="4">
    <source>
        <dbReference type="EMBL" id="CAE0049493.1"/>
    </source>
</evidence>
<sequence>MLRMDSFGLERAVYILCFGWSLLLLSSSAELEEFGLERRFPVQANSIHVCDFDGSIVVAGDIFISEDQTDIFVWKLNREFVEEWFSAEGDPNKNDGLNSAICDKSGFVIAVGYTDGKFPQSRENPPHKPLRRDALIVRYSQLGNIVQAIQEGNGTKDFEMISVYLSPNGNVVMSGNTNSVDATHLGPGDGTFMIASEPTFPSLAWSLKVGGSPTETAVSAKGVGNMYDLLGNDFRRMRGRERRKYARIVRAVDLTDTDDEDEDTDEEKEESVLWFRTIESSRNVTGVALEKDLNEFPIVLQNREEEMNEVWISKFDSSSNILRETQLPISRGADEEWFAVGMHVPQDGNAYFHLRKRLNADCFEEFIFNYTSSVTETGTSPGESRFFLRESCVGANESPESFGLSDFFYDLTVERSAAYFLGRPSQGVAGEYSVYRTTDYLRSFTTDVESRTTELTVQVAINANDGQVLEKPPRLREIIANDFPTQLSSIDDPSIIELDEEKALSQVGFTVRVGCGDVEGSKETLRRILDADATNERLDSTVRRLGDVGDDKTCAEAAPTAAPTDGAGEPDVGGNPPTEDTTEDDGVNVVAIVAGTIGGVLGVLLIILLYFWCCRPHRSSVHDLYRTADNEIVGSDQAVAAHEVPAGGKAVMTNSVSFGGQGDII</sequence>
<gene>
    <name evidence="4" type="ORF">RMAR00112_LOCUS17492</name>
</gene>
<keyword evidence="2" id="KW-1133">Transmembrane helix</keyword>
<protein>
    <recommendedName>
        <fullName evidence="5">DOMON domain-containing protein</fullName>
    </recommendedName>
</protein>